<sequence length="354" mass="39178">MNASANRPLRAVVIGLGQMGRSHALAYHDDPGYKIVGLHDRLPVQLPDTLAGYPRFDSVDALLALEPDVVAICTYAPTHAELAIRAMEAGAHVFVEKPLATNLADAREVIETARRRSRKLVVGYILRHHPSWSAFIDRAREVGPPYVMRFNLNQQSSGSAWAIHKHLLESTSPVVDCGIHYVDVMCRIAGSRPVQVRGMGLRLSSELEGDQVNYGHLQVVFEDGSLGWYEAGWGPMLSETACFVKDVVGPRGAVSILLPPDSKSADVDTHTKTGSIRMHSATLDSRGNFAGDDEWLSMTNEPGHYELCAREQRYLAAAIRENRDLERDYVDALRSLEIVFAAEQSRREKRAVDL</sequence>
<organism evidence="4 5">
    <name type="scientific">Trinickia dinghuensis</name>
    <dbReference type="NCBI Taxonomy" id="2291023"/>
    <lineage>
        <taxon>Bacteria</taxon>
        <taxon>Pseudomonadati</taxon>
        <taxon>Pseudomonadota</taxon>
        <taxon>Betaproteobacteria</taxon>
        <taxon>Burkholderiales</taxon>
        <taxon>Burkholderiaceae</taxon>
        <taxon>Trinickia</taxon>
    </lineage>
</organism>
<dbReference type="InterPro" id="IPR051450">
    <property type="entry name" value="Gfo/Idh/MocA_Oxidoreductases"/>
</dbReference>
<feature type="domain" description="Gfo/Idh/MocA-like oxidoreductase C-terminal" evidence="3">
    <location>
        <begin position="173"/>
        <end position="354"/>
    </location>
</feature>
<reference evidence="4 5" key="1">
    <citation type="submission" date="2018-08" db="EMBL/GenBank/DDBJ databases">
        <title>Paraburkholderia sp. DHOM06 isolated from forest soil.</title>
        <authorList>
            <person name="Gao Z.-H."/>
            <person name="Qiu L.-H."/>
        </authorList>
    </citation>
    <scope>NUCLEOTIDE SEQUENCE [LARGE SCALE GENOMIC DNA]</scope>
    <source>
        <strain evidence="4 5">DHOM06</strain>
    </source>
</reference>
<dbReference type="OrthoDB" id="8565814at2"/>
<dbReference type="Gene3D" id="3.40.50.720">
    <property type="entry name" value="NAD(P)-binding Rossmann-like Domain"/>
    <property type="match status" value="1"/>
</dbReference>
<feature type="domain" description="Gfo/Idh/MocA-like oxidoreductase N-terminal" evidence="2">
    <location>
        <begin position="10"/>
        <end position="124"/>
    </location>
</feature>
<accession>A0A3D8JNT0</accession>
<feature type="coiled-coil region" evidence="1">
    <location>
        <begin position="308"/>
        <end position="335"/>
    </location>
</feature>
<comment type="caution">
    <text evidence="4">The sequence shown here is derived from an EMBL/GenBank/DDBJ whole genome shotgun (WGS) entry which is preliminary data.</text>
</comment>
<gene>
    <name evidence="4" type="ORF">DWV00_32755</name>
</gene>
<keyword evidence="5" id="KW-1185">Reference proteome</keyword>
<dbReference type="PANTHER" id="PTHR43377:SF1">
    <property type="entry name" value="BILIVERDIN REDUCTASE A"/>
    <property type="match status" value="1"/>
</dbReference>
<dbReference type="SUPFAM" id="SSF55347">
    <property type="entry name" value="Glyceraldehyde-3-phosphate dehydrogenase-like, C-terminal domain"/>
    <property type="match status" value="1"/>
</dbReference>
<evidence type="ECO:0000313" key="4">
    <source>
        <dbReference type="EMBL" id="RDU94677.1"/>
    </source>
</evidence>
<dbReference type="Pfam" id="PF02894">
    <property type="entry name" value="GFO_IDH_MocA_C"/>
    <property type="match status" value="1"/>
</dbReference>
<evidence type="ECO:0000259" key="3">
    <source>
        <dbReference type="Pfam" id="PF02894"/>
    </source>
</evidence>
<evidence type="ECO:0000256" key="1">
    <source>
        <dbReference type="SAM" id="Coils"/>
    </source>
</evidence>
<dbReference type="SUPFAM" id="SSF51735">
    <property type="entry name" value="NAD(P)-binding Rossmann-fold domains"/>
    <property type="match status" value="1"/>
</dbReference>
<dbReference type="AlphaFoldDB" id="A0A3D8JNT0"/>
<keyword evidence="1" id="KW-0175">Coiled coil</keyword>
<evidence type="ECO:0000313" key="5">
    <source>
        <dbReference type="Proteomes" id="UP000256838"/>
    </source>
</evidence>
<proteinExistence type="predicted"/>
<name>A0A3D8JNT0_9BURK</name>
<dbReference type="PANTHER" id="PTHR43377">
    <property type="entry name" value="BILIVERDIN REDUCTASE A"/>
    <property type="match status" value="1"/>
</dbReference>
<dbReference type="InterPro" id="IPR004104">
    <property type="entry name" value="Gfo/Idh/MocA-like_OxRdtase_C"/>
</dbReference>
<dbReference type="Gene3D" id="3.30.360.10">
    <property type="entry name" value="Dihydrodipicolinate Reductase, domain 2"/>
    <property type="match status" value="1"/>
</dbReference>
<dbReference type="EMBL" id="QRGA01000029">
    <property type="protein sequence ID" value="RDU94677.1"/>
    <property type="molecule type" value="Genomic_DNA"/>
</dbReference>
<dbReference type="Proteomes" id="UP000256838">
    <property type="component" value="Unassembled WGS sequence"/>
</dbReference>
<evidence type="ECO:0000259" key="2">
    <source>
        <dbReference type="Pfam" id="PF01408"/>
    </source>
</evidence>
<dbReference type="Pfam" id="PF01408">
    <property type="entry name" value="GFO_IDH_MocA"/>
    <property type="match status" value="1"/>
</dbReference>
<dbReference type="GO" id="GO:0000166">
    <property type="term" value="F:nucleotide binding"/>
    <property type="evidence" value="ECO:0007669"/>
    <property type="project" value="InterPro"/>
</dbReference>
<dbReference type="InterPro" id="IPR036291">
    <property type="entry name" value="NAD(P)-bd_dom_sf"/>
</dbReference>
<dbReference type="InterPro" id="IPR000683">
    <property type="entry name" value="Gfo/Idh/MocA-like_OxRdtase_N"/>
</dbReference>
<dbReference type="RefSeq" id="WP_115537764.1">
    <property type="nucleotide sequence ID" value="NZ_QRGA01000029.1"/>
</dbReference>
<protein>
    <submittedName>
        <fullName evidence="4">Gfo/Idh/MocA family oxidoreductase</fullName>
    </submittedName>
</protein>